<keyword evidence="1 3" id="KW-0321">Glycogen metabolism</keyword>
<evidence type="ECO:0000256" key="1">
    <source>
        <dbReference type="ARBA" id="ARBA00022600"/>
    </source>
</evidence>
<keyword evidence="2 3" id="KW-0119">Carbohydrate metabolism</keyword>
<dbReference type="PANTHER" id="PTHR12307:SF36">
    <property type="entry name" value="GLYCOGEN-BINDING SUBUNIT 76A"/>
    <property type="match status" value="1"/>
</dbReference>
<dbReference type="KEGG" id="pmrn:116940661"/>
<dbReference type="InterPro" id="IPR050782">
    <property type="entry name" value="PP1_regulatory_subunit_3"/>
</dbReference>
<gene>
    <name evidence="6" type="primary">LOC116940661</name>
</gene>
<evidence type="ECO:0000256" key="2">
    <source>
        <dbReference type="ARBA" id="ARBA00023277"/>
    </source>
</evidence>
<dbReference type="InterPro" id="IPR017434">
    <property type="entry name" value="Pase-1_reg-su_3B/C/D_met"/>
</dbReference>
<proteinExistence type="predicted"/>
<dbReference type="GO" id="GO:0005979">
    <property type="term" value="P:regulation of glycogen biosynthetic process"/>
    <property type="evidence" value="ECO:0007669"/>
    <property type="project" value="TreeGrafter"/>
</dbReference>
<evidence type="ECO:0000313" key="6">
    <source>
        <dbReference type="RefSeq" id="XP_032806673.1"/>
    </source>
</evidence>
<dbReference type="GO" id="GO:2001069">
    <property type="term" value="F:glycogen binding"/>
    <property type="evidence" value="ECO:0007669"/>
    <property type="project" value="TreeGrafter"/>
</dbReference>
<keyword evidence="5" id="KW-1185">Reference proteome</keyword>
<dbReference type="GO" id="GO:0000164">
    <property type="term" value="C:protein phosphatase type 1 complex"/>
    <property type="evidence" value="ECO:0007669"/>
    <property type="project" value="TreeGrafter"/>
</dbReference>
<evidence type="ECO:0000259" key="4">
    <source>
        <dbReference type="PROSITE" id="PS51159"/>
    </source>
</evidence>
<dbReference type="PROSITE" id="PS51159">
    <property type="entry name" value="CBM21"/>
    <property type="match status" value="1"/>
</dbReference>
<dbReference type="GO" id="GO:0008157">
    <property type="term" value="F:protein phosphatase 1 binding"/>
    <property type="evidence" value="ECO:0007669"/>
    <property type="project" value="TreeGrafter"/>
</dbReference>
<evidence type="ECO:0000256" key="3">
    <source>
        <dbReference type="PIRNR" id="PIRNR038207"/>
    </source>
</evidence>
<dbReference type="Pfam" id="PF03370">
    <property type="entry name" value="CBM_21"/>
    <property type="match status" value="1"/>
</dbReference>
<dbReference type="PIRSF" id="PIRSF038207">
    <property type="entry name" value="PP1_GT_animal"/>
    <property type="match status" value="1"/>
</dbReference>
<sequence>MHCSSARVLQVLPPSHLHTSSPFIMPMCDVAMTLYFAPSPPLRGFLPASFQAESNGFQSRAAFRWKNARKPLRSCISSASSIAAAADASMKKKRVVFADARGLALASVRLFSELEDPCPELLQFELSELHLEEVVSKLAPEIKRNGMGGASGRLVLDFTQPSADYLDFRRRLNGNMVSLENCLLNERVLSGTIKVKNLGFEKTVVLRITFDTWKSSTDVECCFLHDAYGGSDTDTFSFQVETPCHVSPHERVEFCISYTCSGTEHWDNNGGSNYRLAHVSSASSWKAAGGFDKGRDHQQEAERANATVGRLSRYEKRPEVECDLYGSPRIAQGLFPEWQSWNGFKNQNPYY</sequence>
<reference evidence="6" key="1">
    <citation type="submission" date="2025-08" db="UniProtKB">
        <authorList>
            <consortium name="RefSeq"/>
        </authorList>
    </citation>
    <scope>IDENTIFICATION</scope>
    <source>
        <tissue evidence="6">Sperm</tissue>
    </source>
</reference>
<feature type="domain" description="CBM21" evidence="4">
    <location>
        <begin position="169"/>
        <end position="277"/>
    </location>
</feature>
<organism evidence="5 6">
    <name type="scientific">Petromyzon marinus</name>
    <name type="common">Sea lamprey</name>
    <dbReference type="NCBI Taxonomy" id="7757"/>
    <lineage>
        <taxon>Eukaryota</taxon>
        <taxon>Metazoa</taxon>
        <taxon>Chordata</taxon>
        <taxon>Craniata</taxon>
        <taxon>Vertebrata</taxon>
        <taxon>Cyclostomata</taxon>
        <taxon>Hyperoartia</taxon>
        <taxon>Petromyzontiformes</taxon>
        <taxon>Petromyzontidae</taxon>
        <taxon>Petromyzon</taxon>
    </lineage>
</organism>
<accession>A0AAJ7SY01</accession>
<dbReference type="RefSeq" id="XP_032806673.1">
    <property type="nucleotide sequence ID" value="XM_032950782.1"/>
</dbReference>
<evidence type="ECO:0000313" key="5">
    <source>
        <dbReference type="Proteomes" id="UP001318040"/>
    </source>
</evidence>
<dbReference type="Proteomes" id="UP001318040">
    <property type="component" value="Chromosome 9"/>
</dbReference>
<name>A0AAJ7SY01_PETMA</name>
<protein>
    <recommendedName>
        <fullName evidence="3">Protein phosphatase 1 regulatory subunit</fullName>
    </recommendedName>
</protein>
<dbReference type="InterPro" id="IPR005036">
    <property type="entry name" value="CBM21_dom"/>
</dbReference>
<dbReference type="GeneID" id="116940661"/>
<dbReference type="GO" id="GO:0005977">
    <property type="term" value="P:glycogen metabolic process"/>
    <property type="evidence" value="ECO:0007669"/>
    <property type="project" value="UniProtKB-KW"/>
</dbReference>
<dbReference type="InterPro" id="IPR038175">
    <property type="entry name" value="CBM21_dom_sf"/>
</dbReference>
<dbReference type="Gene3D" id="2.60.40.2440">
    <property type="entry name" value="Carbohydrate binding type-21 domain"/>
    <property type="match status" value="1"/>
</dbReference>
<dbReference type="AlphaFoldDB" id="A0AAJ7SY01"/>
<dbReference type="PANTHER" id="PTHR12307">
    <property type="entry name" value="PROTEIN PHOSPHATASE 1 REGULATORY SUBUNIT"/>
    <property type="match status" value="1"/>
</dbReference>